<comment type="caution">
    <text evidence="1">The sequence shown here is derived from an EMBL/GenBank/DDBJ whole genome shotgun (WGS) entry which is preliminary data.</text>
</comment>
<dbReference type="Proteomes" id="UP001311915">
    <property type="component" value="Unassembled WGS sequence"/>
</dbReference>
<organism evidence="1 2">
    <name type="scientific">Solanum pinnatisectum</name>
    <name type="common">tansyleaf nightshade</name>
    <dbReference type="NCBI Taxonomy" id="50273"/>
    <lineage>
        <taxon>Eukaryota</taxon>
        <taxon>Viridiplantae</taxon>
        <taxon>Streptophyta</taxon>
        <taxon>Embryophyta</taxon>
        <taxon>Tracheophyta</taxon>
        <taxon>Spermatophyta</taxon>
        <taxon>Magnoliopsida</taxon>
        <taxon>eudicotyledons</taxon>
        <taxon>Gunneridae</taxon>
        <taxon>Pentapetalae</taxon>
        <taxon>asterids</taxon>
        <taxon>lamiids</taxon>
        <taxon>Solanales</taxon>
        <taxon>Solanaceae</taxon>
        <taxon>Solanoideae</taxon>
        <taxon>Solaneae</taxon>
        <taxon>Solanum</taxon>
    </lineage>
</organism>
<dbReference type="AlphaFoldDB" id="A0AAV9LAA3"/>
<dbReference type="EMBL" id="JAWPEI010000007">
    <property type="protein sequence ID" value="KAK4721302.1"/>
    <property type="molecule type" value="Genomic_DNA"/>
</dbReference>
<evidence type="ECO:0000313" key="1">
    <source>
        <dbReference type="EMBL" id="KAK4721302.1"/>
    </source>
</evidence>
<reference evidence="1 2" key="1">
    <citation type="submission" date="2023-10" db="EMBL/GenBank/DDBJ databases">
        <title>Genome-Wide Identification Analysis in wild type Solanum Pinnatisectum Reveals Some Genes Defensing Phytophthora Infestans.</title>
        <authorList>
            <person name="Sun C."/>
        </authorList>
    </citation>
    <scope>NUCLEOTIDE SEQUENCE [LARGE SCALE GENOMIC DNA]</scope>
    <source>
        <strain evidence="1">LQN</strain>
        <tissue evidence="1">Leaf</tissue>
    </source>
</reference>
<sequence>MPMRPGAPTFVPQETIFRVKSIFVSGDVGRFDLVENFFKSYVKYDALKSSKMTKESNEKALFDAHRCLDGSNLAHEKLDGSMGKLQTTLADNFTVTEGAIYTIEANHTLSNDELERLAKQEGTVETSHQEIISFKLFP</sequence>
<evidence type="ECO:0000313" key="2">
    <source>
        <dbReference type="Proteomes" id="UP001311915"/>
    </source>
</evidence>
<protein>
    <submittedName>
        <fullName evidence="1">Uncharacterized protein</fullName>
    </submittedName>
</protein>
<keyword evidence="2" id="KW-1185">Reference proteome</keyword>
<gene>
    <name evidence="1" type="ORF">R3W88_011535</name>
</gene>
<accession>A0AAV9LAA3</accession>
<proteinExistence type="predicted"/>
<name>A0AAV9LAA3_9SOLN</name>